<evidence type="ECO:0008006" key="10">
    <source>
        <dbReference type="Google" id="ProtNLM"/>
    </source>
</evidence>
<reference evidence="8" key="1">
    <citation type="submission" date="2023-03" db="EMBL/GenBank/DDBJ databases">
        <title>Chromosome-scale reference genome and RAD-based genetic map of yellow starthistle (Centaurea solstitialis) reveal putative structural variation and QTLs associated with invader traits.</title>
        <authorList>
            <person name="Reatini B."/>
            <person name="Cang F.A."/>
            <person name="Jiang Q."/>
            <person name="Mckibben M.T.W."/>
            <person name="Barker M.S."/>
            <person name="Rieseberg L.H."/>
            <person name="Dlugosch K.M."/>
        </authorList>
    </citation>
    <scope>NUCLEOTIDE SEQUENCE</scope>
    <source>
        <strain evidence="8">CAN-66</strain>
        <tissue evidence="8">Leaf</tissue>
    </source>
</reference>
<dbReference type="Pfam" id="PF00067">
    <property type="entry name" value="p450"/>
    <property type="match status" value="1"/>
</dbReference>
<keyword evidence="7" id="KW-0472">Membrane</keyword>
<accession>A0AA38U2F5</accession>
<dbReference type="GO" id="GO:0020037">
    <property type="term" value="F:heme binding"/>
    <property type="evidence" value="ECO:0007669"/>
    <property type="project" value="InterPro"/>
</dbReference>
<dbReference type="Proteomes" id="UP001172457">
    <property type="component" value="Chromosome 2"/>
</dbReference>
<evidence type="ECO:0000256" key="1">
    <source>
        <dbReference type="ARBA" id="ARBA00001971"/>
    </source>
</evidence>
<name>A0AA38U2F5_9ASTR</name>
<keyword evidence="3 6" id="KW-0479">Metal-binding</keyword>
<dbReference type="EMBL" id="JARYMX010000002">
    <property type="protein sequence ID" value="KAJ9561233.1"/>
    <property type="molecule type" value="Genomic_DNA"/>
</dbReference>
<keyword evidence="9" id="KW-1185">Reference proteome</keyword>
<dbReference type="GO" id="GO:0004497">
    <property type="term" value="F:monooxygenase activity"/>
    <property type="evidence" value="ECO:0007669"/>
    <property type="project" value="InterPro"/>
</dbReference>
<dbReference type="InterPro" id="IPR002403">
    <property type="entry name" value="Cyt_P450_E_grp-IV"/>
</dbReference>
<sequence length="517" mass="59752">MFQKIHSLSFNTMATSLVSFSNPILIPIITTLFLLLSVYIYNRMQKKGRTTKKYHPIPGTKFHQFINFRRLHHYMTDLAVKYKTYKIYSPFNSEIYTTDPANVEYILRTNFENYGKGPFMNHTLKDLLGDGIFTVDGDEWREQRKVSSHEFSKKVLRDFSGVVFTENTIKVGNILLEAAKSNQTVDITDLFMKSTTDSIFKVGFGIDFDNVSGSNEKGTIFCRAFDDANEFVLRRFFDLSWKIQKFFNIGPERELKKNIKVIDDLKKQDLLSRFLQIPNIDPKYVRDIVVTFVLAGKDPIATSLYWFIYELCKHPQIQDKVAKEIREATNMSIQELEILDVAEFATRVTEEALDKMPYLHAALTETIRLYPALSMDPKTCFSDDVLPDGGSVKKGEVVVYMPYAMGRMTFLWGDDALEFKPERWLDENGVFHQASPFKFTAFQAGPRTCMGRDFAYRQMKIFSSILLGCFKFKLSDESKIPNYRVMINLQMDGPLHVYASKRYGADKSENNKDTDLI</sequence>
<dbReference type="PANTHER" id="PTHR24296">
    <property type="entry name" value="CYTOCHROME P450"/>
    <property type="match status" value="1"/>
</dbReference>
<keyword evidence="7" id="KW-1133">Transmembrane helix</keyword>
<evidence type="ECO:0000313" key="9">
    <source>
        <dbReference type="Proteomes" id="UP001172457"/>
    </source>
</evidence>
<keyword evidence="7" id="KW-0812">Transmembrane</keyword>
<keyword evidence="5 6" id="KW-0408">Iron</keyword>
<dbReference type="GO" id="GO:0005506">
    <property type="term" value="F:iron ion binding"/>
    <property type="evidence" value="ECO:0007669"/>
    <property type="project" value="InterPro"/>
</dbReference>
<dbReference type="GO" id="GO:0016705">
    <property type="term" value="F:oxidoreductase activity, acting on paired donors, with incorporation or reduction of molecular oxygen"/>
    <property type="evidence" value="ECO:0007669"/>
    <property type="project" value="InterPro"/>
</dbReference>
<organism evidence="8 9">
    <name type="scientific">Centaurea solstitialis</name>
    <name type="common">yellow star-thistle</name>
    <dbReference type="NCBI Taxonomy" id="347529"/>
    <lineage>
        <taxon>Eukaryota</taxon>
        <taxon>Viridiplantae</taxon>
        <taxon>Streptophyta</taxon>
        <taxon>Embryophyta</taxon>
        <taxon>Tracheophyta</taxon>
        <taxon>Spermatophyta</taxon>
        <taxon>Magnoliopsida</taxon>
        <taxon>eudicotyledons</taxon>
        <taxon>Gunneridae</taxon>
        <taxon>Pentapetalae</taxon>
        <taxon>asterids</taxon>
        <taxon>campanulids</taxon>
        <taxon>Asterales</taxon>
        <taxon>Asteraceae</taxon>
        <taxon>Carduoideae</taxon>
        <taxon>Cardueae</taxon>
        <taxon>Centaureinae</taxon>
        <taxon>Centaurea</taxon>
    </lineage>
</organism>
<keyword evidence="4" id="KW-0560">Oxidoreductase</keyword>
<proteinExistence type="inferred from homology"/>
<protein>
    <recommendedName>
        <fullName evidence="10">Cytochrome P450</fullName>
    </recommendedName>
</protein>
<keyword evidence="6" id="KW-0349">Heme</keyword>
<evidence type="ECO:0000256" key="6">
    <source>
        <dbReference type="PIRSR" id="PIRSR602403-1"/>
    </source>
</evidence>
<dbReference type="PRINTS" id="PR00385">
    <property type="entry name" value="P450"/>
</dbReference>
<evidence type="ECO:0000256" key="5">
    <source>
        <dbReference type="ARBA" id="ARBA00023004"/>
    </source>
</evidence>
<feature type="transmembrane region" description="Helical" evidence="7">
    <location>
        <begin position="20"/>
        <end position="41"/>
    </location>
</feature>
<comment type="similarity">
    <text evidence="2">Belongs to the cytochrome P450 family.</text>
</comment>
<dbReference type="PRINTS" id="PR00465">
    <property type="entry name" value="EP450IV"/>
</dbReference>
<dbReference type="Gene3D" id="1.10.630.10">
    <property type="entry name" value="Cytochrome P450"/>
    <property type="match status" value="1"/>
</dbReference>
<feature type="binding site" description="axial binding residue" evidence="6">
    <location>
        <position position="449"/>
    </location>
    <ligand>
        <name>heme</name>
        <dbReference type="ChEBI" id="CHEBI:30413"/>
    </ligand>
    <ligandPart>
        <name>Fe</name>
        <dbReference type="ChEBI" id="CHEBI:18248"/>
    </ligandPart>
</feature>
<evidence type="ECO:0000313" key="8">
    <source>
        <dbReference type="EMBL" id="KAJ9561233.1"/>
    </source>
</evidence>
<dbReference type="AlphaFoldDB" id="A0AA38U2F5"/>
<evidence type="ECO:0000256" key="7">
    <source>
        <dbReference type="SAM" id="Phobius"/>
    </source>
</evidence>
<evidence type="ECO:0000256" key="2">
    <source>
        <dbReference type="ARBA" id="ARBA00010617"/>
    </source>
</evidence>
<dbReference type="InterPro" id="IPR036396">
    <property type="entry name" value="Cyt_P450_sf"/>
</dbReference>
<dbReference type="CDD" id="cd11064">
    <property type="entry name" value="CYP86A"/>
    <property type="match status" value="1"/>
</dbReference>
<comment type="cofactor">
    <cofactor evidence="1 6">
        <name>heme</name>
        <dbReference type="ChEBI" id="CHEBI:30413"/>
    </cofactor>
</comment>
<evidence type="ECO:0000256" key="3">
    <source>
        <dbReference type="ARBA" id="ARBA00022723"/>
    </source>
</evidence>
<comment type="caution">
    <text evidence="8">The sequence shown here is derived from an EMBL/GenBank/DDBJ whole genome shotgun (WGS) entry which is preliminary data.</text>
</comment>
<dbReference type="InterPro" id="IPR001128">
    <property type="entry name" value="Cyt_P450"/>
</dbReference>
<dbReference type="SUPFAM" id="SSF48264">
    <property type="entry name" value="Cytochrome P450"/>
    <property type="match status" value="1"/>
</dbReference>
<evidence type="ECO:0000256" key="4">
    <source>
        <dbReference type="ARBA" id="ARBA00023002"/>
    </source>
</evidence>
<gene>
    <name evidence="8" type="ORF">OSB04_006393</name>
</gene>